<name>A0A1C7NR73_9FUNG</name>
<dbReference type="Proteomes" id="UP000093000">
    <property type="component" value="Unassembled WGS sequence"/>
</dbReference>
<reference evidence="2 3" key="1">
    <citation type="submission" date="2016-03" db="EMBL/GenBank/DDBJ databases">
        <title>Choanephora cucurbitarum.</title>
        <authorList>
            <person name="Min B."/>
            <person name="Park H."/>
            <person name="Park J.-H."/>
            <person name="Shin H.-D."/>
            <person name="Choi I.-G."/>
        </authorList>
    </citation>
    <scope>NUCLEOTIDE SEQUENCE [LARGE SCALE GENOMIC DNA]</scope>
    <source>
        <strain evidence="2 3">KUS-F28377</strain>
    </source>
</reference>
<gene>
    <name evidence="2" type="ORF">A0J61_00353</name>
</gene>
<proteinExistence type="predicted"/>
<dbReference type="InParanoid" id="A0A1C7NR73"/>
<organism evidence="2 3">
    <name type="scientific">Choanephora cucurbitarum</name>
    <dbReference type="NCBI Taxonomy" id="101091"/>
    <lineage>
        <taxon>Eukaryota</taxon>
        <taxon>Fungi</taxon>
        <taxon>Fungi incertae sedis</taxon>
        <taxon>Mucoromycota</taxon>
        <taxon>Mucoromycotina</taxon>
        <taxon>Mucoromycetes</taxon>
        <taxon>Mucorales</taxon>
        <taxon>Mucorineae</taxon>
        <taxon>Choanephoraceae</taxon>
        <taxon>Choanephoroideae</taxon>
        <taxon>Choanephora</taxon>
    </lineage>
</organism>
<evidence type="ECO:0000313" key="3">
    <source>
        <dbReference type="Proteomes" id="UP000093000"/>
    </source>
</evidence>
<protein>
    <submittedName>
        <fullName evidence="2">Uncharacterized protein</fullName>
    </submittedName>
</protein>
<evidence type="ECO:0000313" key="2">
    <source>
        <dbReference type="EMBL" id="OBZ91627.1"/>
    </source>
</evidence>
<evidence type="ECO:0000256" key="1">
    <source>
        <dbReference type="SAM" id="MobiDB-lite"/>
    </source>
</evidence>
<dbReference type="AlphaFoldDB" id="A0A1C7NR73"/>
<feature type="region of interest" description="Disordered" evidence="1">
    <location>
        <begin position="1"/>
        <end position="22"/>
    </location>
</feature>
<dbReference type="EMBL" id="LUGH01000007">
    <property type="protein sequence ID" value="OBZ91627.1"/>
    <property type="molecule type" value="Genomic_DNA"/>
</dbReference>
<accession>A0A1C7NR73</accession>
<keyword evidence="3" id="KW-1185">Reference proteome</keyword>
<dbReference type="OrthoDB" id="59470at2759"/>
<comment type="caution">
    <text evidence="2">The sequence shown here is derived from an EMBL/GenBank/DDBJ whole genome shotgun (WGS) entry which is preliminary data.</text>
</comment>
<sequence length="184" mass="21204">MYPYPIVHKKRPSTEDQEASSFGLTRKKFISEESFAKDMAAMTLNSMQQQVHEQQYQANYQQYGIMQYSFPSNNKHVIHINNMDQFLDNDEEDTEVIDASHVIHTENDGRQAIVENGLPLVWTPGDKKPRIPDFVLTQSELNDPRDRLAFEKYLNTGGARNVNRHVEILNNPTIHALPSSMEID</sequence>